<organism evidence="12 13">
    <name type="scientific">Salvelinus namaycush</name>
    <name type="common">Lake trout</name>
    <name type="synonym">Salmo namaycush</name>
    <dbReference type="NCBI Taxonomy" id="8040"/>
    <lineage>
        <taxon>Eukaryota</taxon>
        <taxon>Metazoa</taxon>
        <taxon>Chordata</taxon>
        <taxon>Craniata</taxon>
        <taxon>Vertebrata</taxon>
        <taxon>Euteleostomi</taxon>
        <taxon>Actinopterygii</taxon>
        <taxon>Neopterygii</taxon>
        <taxon>Teleostei</taxon>
        <taxon>Protacanthopterygii</taxon>
        <taxon>Salmoniformes</taxon>
        <taxon>Salmonidae</taxon>
        <taxon>Salmoninae</taxon>
        <taxon>Salvelinus</taxon>
    </lineage>
</organism>
<evidence type="ECO:0000256" key="6">
    <source>
        <dbReference type="ARBA" id="ARBA00022900"/>
    </source>
</evidence>
<evidence type="ECO:0000256" key="5">
    <source>
        <dbReference type="ARBA" id="ARBA00022729"/>
    </source>
</evidence>
<feature type="domain" description="VIT" evidence="11">
    <location>
        <begin position="16"/>
        <end position="145"/>
    </location>
</feature>
<comment type="similarity">
    <text evidence="2">Belongs to the ITIH family.</text>
</comment>
<keyword evidence="6" id="KW-0722">Serine protease inhibitor</keyword>
<evidence type="ECO:0000256" key="7">
    <source>
        <dbReference type="ARBA" id="ARBA00023180"/>
    </source>
</evidence>
<dbReference type="GeneID" id="120064827"/>
<dbReference type="PROSITE" id="PS51468">
    <property type="entry name" value="VIT"/>
    <property type="match status" value="1"/>
</dbReference>
<gene>
    <name evidence="13" type="primary">LOC120064827</name>
</gene>
<dbReference type="PROSITE" id="PS50234">
    <property type="entry name" value="VWFA"/>
    <property type="match status" value="1"/>
</dbReference>
<feature type="chain" id="PRO_5036475834" evidence="9">
    <location>
        <begin position="23"/>
        <end position="933"/>
    </location>
</feature>
<evidence type="ECO:0000256" key="9">
    <source>
        <dbReference type="SAM" id="SignalP"/>
    </source>
</evidence>
<accession>A0A8U1H7E3</accession>
<dbReference type="Proteomes" id="UP000808372">
    <property type="component" value="Chromosome 20"/>
</dbReference>
<dbReference type="InterPro" id="IPR050934">
    <property type="entry name" value="ITIH"/>
</dbReference>
<keyword evidence="12" id="KW-1185">Reference proteome</keyword>
<dbReference type="SMART" id="SM00609">
    <property type="entry name" value="VIT"/>
    <property type="match status" value="1"/>
</dbReference>
<evidence type="ECO:0000259" key="11">
    <source>
        <dbReference type="PROSITE" id="PS51468"/>
    </source>
</evidence>
<evidence type="ECO:0000259" key="10">
    <source>
        <dbReference type="PROSITE" id="PS50234"/>
    </source>
</evidence>
<feature type="compositionally biased region" description="Gly residues" evidence="8">
    <location>
        <begin position="627"/>
        <end position="639"/>
    </location>
</feature>
<protein>
    <submittedName>
        <fullName evidence="13">Inter-alpha-trypsin inhibitor heavy chain H3-like</fullName>
    </submittedName>
</protein>
<dbReference type="AlphaFoldDB" id="A0A8U1H7E3"/>
<keyword evidence="7" id="KW-0325">Glycoprotein</keyword>
<dbReference type="FunFam" id="3.40.50.410:FF:000013">
    <property type="entry name" value="inter-alpha-trypsin inhibitor heavy chain H2"/>
    <property type="match status" value="1"/>
</dbReference>
<dbReference type="GO" id="GO:0005576">
    <property type="term" value="C:extracellular region"/>
    <property type="evidence" value="ECO:0007669"/>
    <property type="project" value="UniProtKB-SubCell"/>
</dbReference>
<dbReference type="InterPro" id="IPR036465">
    <property type="entry name" value="vWFA_dom_sf"/>
</dbReference>
<feature type="region of interest" description="Disordered" evidence="8">
    <location>
        <begin position="580"/>
        <end position="606"/>
    </location>
</feature>
<dbReference type="PANTHER" id="PTHR10338:SF119">
    <property type="entry name" value="INTER-ALPHA-TRYPSIN INHIBITOR HEAVY CHAIN H4"/>
    <property type="match status" value="1"/>
</dbReference>
<feature type="region of interest" description="Disordered" evidence="8">
    <location>
        <begin position="618"/>
        <end position="639"/>
    </location>
</feature>
<evidence type="ECO:0000256" key="8">
    <source>
        <dbReference type="SAM" id="MobiDB-lite"/>
    </source>
</evidence>
<dbReference type="Gene3D" id="3.40.50.410">
    <property type="entry name" value="von Willebrand factor, type A domain"/>
    <property type="match status" value="1"/>
</dbReference>
<evidence type="ECO:0000256" key="2">
    <source>
        <dbReference type="ARBA" id="ARBA00010158"/>
    </source>
</evidence>
<dbReference type="PANTHER" id="PTHR10338">
    <property type="entry name" value="INTER-ALPHA-TRYPSIN INHIBITOR HEAVY CHAIN FAMILY MEMBER"/>
    <property type="match status" value="1"/>
</dbReference>
<dbReference type="Pfam" id="PF00092">
    <property type="entry name" value="VWA"/>
    <property type="match status" value="1"/>
</dbReference>
<comment type="subcellular location">
    <subcellularLocation>
        <location evidence="1">Secreted</location>
    </subcellularLocation>
</comment>
<evidence type="ECO:0000256" key="3">
    <source>
        <dbReference type="ARBA" id="ARBA00022525"/>
    </source>
</evidence>
<sequence length="933" mass="101098">MMEGVTIRVGLLGLLLACVTTAMTNKNRDWDIYSFHVNSTVTSRYATTIITSRVANRINQLQEIEFHVKIPKTAFISKFKMTIEGQTYDGVVKQKEDAQQQYTQAVSRGQSAGIVSSVGRTLEEFKTSVTVAALSKVTFELTYEELLKRRLGKYELLIHARPMQPVADFKIDVYINERPGINFLEIKGGLSTKELANAITKTHASSEAWVHFYPSKEQQSQCDSCGEQGLNGDLVIVYDVHRKTSMGELKESKGYFVHHFAPSDLPRIPKNVVFIIDQSGSMHGRKMEQTREALLKILVDLVEDDHFGLITFDYTVSTWKKELLPANQENLEAAKSFARHIRDRGATDINAAVLEGTAMLNRNPREGSASLLILLTDGDPTTGETNLEKIHKNVKEAIGKKFPLYCLGFGMDVNFEFLEKMALENSGVGRRIYEDSDAALQLQGFYEEVATPLLTDVQMVYVGGANLTQTNFSQYYNGSEIVVSGQITDNNIETFTAEVIAISKSNRVMYSETIPTDEPIEARPDSHIQRLWAYLTVKQLLDKEVQSSGKAKEKVKKEALDLCLKYGFVTPLTSMVVTKPQGETSQVAHKPKEGEKPSGTRQGFSGWSFQFMSGQAGYPGQAQAMGGRRGGGGVGGGGSGGGGGGGVGVGGGGSGGGGGGGVGGGGSGGGGGGGVGGAGGGAGVAGRGRGLLLSAAEDSYSAYIMEKHQPSHSTKTTTRATPTTVSPPLRFLLPAEGQALPLCYDIPVALSLRLLKDPNNELSMNGQLGQSASAGYQKIVIHYKNNQHIELDTTVITFNNGQDATYFSWSLNINHKTDSVSLILRDKEVDITIGSTQIIIMLYERNGIQFLWPALRQRPTGGNIMGIVARPPVAYEEVQGTTMKLKIQDKEVEVSRDSAVDLSVRSAPTVACWLLPLQSALQGELADFTVTQL</sequence>
<dbReference type="SMART" id="SM00327">
    <property type="entry name" value="VWA"/>
    <property type="match status" value="1"/>
</dbReference>
<dbReference type="RefSeq" id="XP_038871352.1">
    <property type="nucleotide sequence ID" value="XM_039015424.1"/>
</dbReference>
<evidence type="ECO:0000256" key="1">
    <source>
        <dbReference type="ARBA" id="ARBA00004613"/>
    </source>
</evidence>
<evidence type="ECO:0000313" key="13">
    <source>
        <dbReference type="RefSeq" id="XP_038871352.1"/>
    </source>
</evidence>
<feature type="signal peptide" evidence="9">
    <location>
        <begin position="1"/>
        <end position="22"/>
    </location>
</feature>
<keyword evidence="3" id="KW-0964">Secreted</keyword>
<name>A0A8U1H7E3_SALNM</name>
<reference evidence="13" key="1">
    <citation type="submission" date="2025-08" db="UniProtKB">
        <authorList>
            <consortium name="RefSeq"/>
        </authorList>
    </citation>
    <scope>IDENTIFICATION</scope>
    <source>
        <tissue evidence="13">White muscle</tissue>
    </source>
</reference>
<evidence type="ECO:0000313" key="12">
    <source>
        <dbReference type="Proteomes" id="UP000808372"/>
    </source>
</evidence>
<keyword evidence="5 9" id="KW-0732">Signal</keyword>
<dbReference type="InterPro" id="IPR002035">
    <property type="entry name" value="VWF_A"/>
</dbReference>
<feature type="domain" description="VWFA" evidence="10">
    <location>
        <begin position="271"/>
        <end position="449"/>
    </location>
</feature>
<dbReference type="SUPFAM" id="SSF53300">
    <property type="entry name" value="vWA-like"/>
    <property type="match status" value="1"/>
</dbReference>
<dbReference type="KEGG" id="snh:120064827"/>
<proteinExistence type="inferred from homology"/>
<dbReference type="InterPro" id="IPR013694">
    <property type="entry name" value="VIT"/>
</dbReference>
<dbReference type="Pfam" id="PF08487">
    <property type="entry name" value="VIT"/>
    <property type="match status" value="1"/>
</dbReference>
<evidence type="ECO:0000256" key="4">
    <source>
        <dbReference type="ARBA" id="ARBA00022690"/>
    </source>
</evidence>
<keyword evidence="4" id="KW-0646">Protease inhibitor</keyword>
<dbReference type="GO" id="GO:0004867">
    <property type="term" value="F:serine-type endopeptidase inhibitor activity"/>
    <property type="evidence" value="ECO:0007669"/>
    <property type="project" value="UniProtKB-KW"/>
</dbReference>